<comment type="similarity">
    <text evidence="2">Belongs to the Nudix hydrolase family.</text>
</comment>
<dbReference type="PROSITE" id="PS51462">
    <property type="entry name" value="NUDIX"/>
    <property type="match status" value="1"/>
</dbReference>
<evidence type="ECO:0000259" key="3">
    <source>
        <dbReference type="PROSITE" id="PS51462"/>
    </source>
</evidence>
<dbReference type="PRINTS" id="PR00502">
    <property type="entry name" value="NUDIXFAMILY"/>
</dbReference>
<evidence type="ECO:0000313" key="4">
    <source>
        <dbReference type="EMBL" id="KKU60672.1"/>
    </source>
</evidence>
<feature type="domain" description="Nudix hydrolase" evidence="3">
    <location>
        <begin position="6"/>
        <end position="142"/>
    </location>
</feature>
<dbReference type="PROSITE" id="PS00893">
    <property type="entry name" value="NUDIX_BOX"/>
    <property type="match status" value="1"/>
</dbReference>
<dbReference type="EMBL" id="LCNT01000008">
    <property type="protein sequence ID" value="KKU60672.1"/>
    <property type="molecule type" value="Genomic_DNA"/>
</dbReference>
<keyword evidence="1 2" id="KW-0378">Hydrolase</keyword>
<gene>
    <name evidence="4" type="ORF">UX85_C0008G0046</name>
</gene>
<evidence type="ECO:0000256" key="1">
    <source>
        <dbReference type="ARBA" id="ARBA00022801"/>
    </source>
</evidence>
<dbReference type="CDD" id="cd03673">
    <property type="entry name" value="NUDIX_Ap6A_hydrolase"/>
    <property type="match status" value="1"/>
</dbReference>
<dbReference type="GO" id="GO:0006754">
    <property type="term" value="P:ATP biosynthetic process"/>
    <property type="evidence" value="ECO:0007669"/>
    <property type="project" value="TreeGrafter"/>
</dbReference>
<dbReference type="InterPro" id="IPR000086">
    <property type="entry name" value="NUDIX_hydrolase_dom"/>
</dbReference>
<dbReference type="InterPro" id="IPR020084">
    <property type="entry name" value="NUDIX_hydrolase_CS"/>
</dbReference>
<comment type="caution">
    <text evidence="4">The sequence shown here is derived from an EMBL/GenBank/DDBJ whole genome shotgun (WGS) entry which is preliminary data.</text>
</comment>
<dbReference type="InterPro" id="IPR015797">
    <property type="entry name" value="NUDIX_hydrolase-like_dom_sf"/>
</dbReference>
<protein>
    <submittedName>
        <fullName evidence="4">AP4A hydrolase</fullName>
    </submittedName>
</protein>
<evidence type="ECO:0000256" key="2">
    <source>
        <dbReference type="RuleBase" id="RU003476"/>
    </source>
</evidence>
<dbReference type="InterPro" id="IPR020476">
    <property type="entry name" value="Nudix_hydrolase"/>
</dbReference>
<dbReference type="Pfam" id="PF00293">
    <property type="entry name" value="NUDIX"/>
    <property type="match status" value="1"/>
</dbReference>
<evidence type="ECO:0000313" key="5">
    <source>
        <dbReference type="Proteomes" id="UP000033860"/>
    </source>
</evidence>
<reference evidence="4 5" key="1">
    <citation type="journal article" date="2015" name="Nature">
        <title>rRNA introns, odd ribosomes, and small enigmatic genomes across a large radiation of phyla.</title>
        <authorList>
            <person name="Brown C.T."/>
            <person name="Hug L.A."/>
            <person name="Thomas B.C."/>
            <person name="Sharon I."/>
            <person name="Castelle C.J."/>
            <person name="Singh A."/>
            <person name="Wilkins M.J."/>
            <person name="Williams K.H."/>
            <person name="Banfield J.F."/>
        </authorList>
    </citation>
    <scope>NUCLEOTIDE SEQUENCE [LARGE SCALE GENOMIC DNA]</scope>
</reference>
<dbReference type="GO" id="GO:0004081">
    <property type="term" value="F:bis(5'-nucleosyl)-tetraphosphatase (asymmetrical) activity"/>
    <property type="evidence" value="ECO:0007669"/>
    <property type="project" value="TreeGrafter"/>
</dbReference>
<dbReference type="InterPro" id="IPR051325">
    <property type="entry name" value="Nudix_hydrolase_domain"/>
</dbReference>
<dbReference type="PANTHER" id="PTHR21340">
    <property type="entry name" value="DIADENOSINE 5,5-P1,P4-TETRAPHOSPHATE PYROPHOSPHOHYDROLASE MUTT"/>
    <property type="match status" value="1"/>
</dbReference>
<dbReference type="GO" id="GO:0006167">
    <property type="term" value="P:AMP biosynthetic process"/>
    <property type="evidence" value="ECO:0007669"/>
    <property type="project" value="TreeGrafter"/>
</dbReference>
<dbReference type="SUPFAM" id="SSF55811">
    <property type="entry name" value="Nudix"/>
    <property type="match status" value="1"/>
</dbReference>
<dbReference type="Proteomes" id="UP000033860">
    <property type="component" value="Unassembled WGS sequence"/>
</dbReference>
<accession>A0A0G1RU73</accession>
<dbReference type="Gene3D" id="3.90.79.10">
    <property type="entry name" value="Nucleoside Triphosphate Pyrophosphohydrolase"/>
    <property type="match status" value="1"/>
</dbReference>
<proteinExistence type="inferred from homology"/>
<name>A0A0G1RU73_9BACT</name>
<dbReference type="PANTHER" id="PTHR21340:SF0">
    <property type="entry name" value="BIS(5'-NUCLEOSYL)-TETRAPHOSPHATASE [ASYMMETRICAL]"/>
    <property type="match status" value="1"/>
</dbReference>
<dbReference type="AlphaFoldDB" id="A0A0G1RU73"/>
<sequence length="155" mass="18234">MKSKSRREFSAGGVVYRKLEVRNSKHETVWLVCKHSGYHRWVLPKGLVEKGESLKDTAVREVEEECGVRAKVIAKIPEPERYVYTMAGQKVFKLVTYFLMEYQSGNIKDHSWEMEEVEWLEFDQAVKRVEFKGAKEVLEKAKKIRDELKLKQKLI</sequence>
<organism evidence="4 5">
    <name type="scientific">Candidatus Beckwithbacteria bacterium GW2011_GWB1_47_15</name>
    <dbReference type="NCBI Taxonomy" id="1618371"/>
    <lineage>
        <taxon>Bacteria</taxon>
        <taxon>Candidatus Beckwithiibacteriota</taxon>
    </lineage>
</organism>